<sequence length="502" mass="57931">MIDYCSFCTRLSRGSFYPTDATSIPLSIFGNKGTSMNKEEHGFRVYNTNTVHKNETRKREMFQRIDEKDGIKEYDAKDLYGPEITDKDGALLDAHDSFYITTKSLLVLFQIMGVMPIMRVPKNAQTTKRTTFNWISKATLWAYLVWSLECIIVVKVGRERLANFQSSANKRFDEVIYNIIFLSILIPHFLLPIASWRHGPQVAIFKNMWTHYQLKYLKITGTPIVFPNLYSLTWGLCVFSWGLSFAVILSQHYLQDDFELWHSFAYYHIIAMLDGFCSLWYINCNAFGTASRGLAMNLHKALEAEHPALKVAQYRHLWVDLSHMMQQLGRAYSNMYGIYCMVIFFTTTISLYGALSEILEHGLSYKEMGLFVIVGYCMTLLFIICNEAYHASRKVGLEFQVRLLNVNLGAVDRSTQREVEMFLVAISKNPPIMNLDGFTNINRELFTANVSFMSTYLIVLMQFKLTLLRQSARKTLKTIVRAVFNTTTTILDDDFTDEVDEE</sequence>
<dbReference type="AlphaFoldDB" id="A0A075T806"/>
<accession>A0A075T806</accession>
<feature type="transmembrane region" description="Helical" evidence="8">
    <location>
        <begin position="336"/>
        <end position="356"/>
    </location>
</feature>
<keyword evidence="6 8" id="KW-0675">Receptor</keyword>
<dbReference type="EMBL" id="KF768713">
    <property type="protein sequence ID" value="AIG51907.1"/>
    <property type="molecule type" value="mRNA"/>
</dbReference>
<organism evidence="9">
    <name type="scientific">Helicoverpa armigera</name>
    <name type="common">Cotton bollworm</name>
    <name type="synonym">Heliothis armigera</name>
    <dbReference type="NCBI Taxonomy" id="29058"/>
    <lineage>
        <taxon>Eukaryota</taxon>
        <taxon>Metazoa</taxon>
        <taxon>Ecdysozoa</taxon>
        <taxon>Arthropoda</taxon>
        <taxon>Hexapoda</taxon>
        <taxon>Insecta</taxon>
        <taxon>Pterygota</taxon>
        <taxon>Neoptera</taxon>
        <taxon>Endopterygota</taxon>
        <taxon>Lepidoptera</taxon>
        <taxon>Glossata</taxon>
        <taxon>Ditrysia</taxon>
        <taxon>Noctuoidea</taxon>
        <taxon>Noctuidae</taxon>
        <taxon>Heliothinae</taxon>
        <taxon>Helicoverpa</taxon>
    </lineage>
</organism>
<dbReference type="PANTHER" id="PTHR21143">
    <property type="entry name" value="INVERTEBRATE GUSTATORY RECEPTOR"/>
    <property type="match status" value="1"/>
</dbReference>
<evidence type="ECO:0000256" key="8">
    <source>
        <dbReference type="RuleBase" id="RU363108"/>
    </source>
</evidence>
<feature type="transmembrane region" description="Helical" evidence="8">
    <location>
        <begin position="264"/>
        <end position="282"/>
    </location>
</feature>
<reference evidence="9" key="1">
    <citation type="journal article" date="2014" name="BMC Genomics">
        <title>Identification and characterization of three chemosensory receptor families in the cotton bollworm Helicoverpa armigera.</title>
        <authorList>
            <person name="Liu N.Y."/>
            <person name="Xu W."/>
            <person name="Papanicolaou A."/>
            <person name="Dong S.L."/>
            <person name="Anderson A."/>
        </authorList>
    </citation>
    <scope>NUCLEOTIDE SEQUENCE</scope>
</reference>
<dbReference type="PANTHER" id="PTHR21143:SF121">
    <property type="entry name" value="GUSTATORY AND ODORANT RECEPTOR 21A"/>
    <property type="match status" value="1"/>
</dbReference>
<dbReference type="OrthoDB" id="6625921at2759"/>
<protein>
    <recommendedName>
        <fullName evidence="8">Gustatory receptor</fullName>
    </recommendedName>
</protein>
<keyword evidence="7 8" id="KW-0807">Transducer</keyword>
<keyword evidence="5 8" id="KW-0472">Membrane</keyword>
<dbReference type="GO" id="GO:0043025">
    <property type="term" value="C:neuronal cell body"/>
    <property type="evidence" value="ECO:0007669"/>
    <property type="project" value="TreeGrafter"/>
</dbReference>
<feature type="transmembrane region" description="Helical" evidence="8">
    <location>
        <begin position="138"/>
        <end position="154"/>
    </location>
</feature>
<keyword evidence="2 8" id="KW-1003">Cell membrane</keyword>
<dbReference type="GO" id="GO:0030425">
    <property type="term" value="C:dendrite"/>
    <property type="evidence" value="ECO:0007669"/>
    <property type="project" value="TreeGrafter"/>
</dbReference>
<dbReference type="GO" id="GO:0050909">
    <property type="term" value="P:sensory perception of taste"/>
    <property type="evidence" value="ECO:0007669"/>
    <property type="project" value="InterPro"/>
</dbReference>
<gene>
    <name evidence="9" type="primary">GR1</name>
</gene>
<evidence type="ECO:0000256" key="4">
    <source>
        <dbReference type="ARBA" id="ARBA00022989"/>
    </source>
</evidence>
<feature type="transmembrane region" description="Helical" evidence="8">
    <location>
        <begin position="232"/>
        <end position="252"/>
    </location>
</feature>
<dbReference type="GO" id="GO:0007165">
    <property type="term" value="P:signal transduction"/>
    <property type="evidence" value="ECO:0007669"/>
    <property type="project" value="UniProtKB-KW"/>
</dbReference>
<dbReference type="InterPro" id="IPR013604">
    <property type="entry name" value="7TM_chemorcpt"/>
</dbReference>
<dbReference type="GO" id="GO:0030424">
    <property type="term" value="C:axon"/>
    <property type="evidence" value="ECO:0007669"/>
    <property type="project" value="TreeGrafter"/>
</dbReference>
<keyword evidence="3 8" id="KW-0812">Transmembrane</keyword>
<evidence type="ECO:0000256" key="6">
    <source>
        <dbReference type="ARBA" id="ARBA00023170"/>
    </source>
</evidence>
<comment type="function">
    <text evidence="8">Gustatory receptor which mediates acceptance or avoidance behavior, depending on its substrates.</text>
</comment>
<evidence type="ECO:0000256" key="3">
    <source>
        <dbReference type="ARBA" id="ARBA00022692"/>
    </source>
</evidence>
<feature type="transmembrane region" description="Helical" evidence="8">
    <location>
        <begin position="175"/>
        <end position="196"/>
    </location>
</feature>
<keyword evidence="4 8" id="KW-1133">Transmembrane helix</keyword>
<comment type="subcellular location">
    <subcellularLocation>
        <location evidence="1 8">Cell membrane</location>
        <topology evidence="1 8">Multi-pass membrane protein</topology>
    </subcellularLocation>
</comment>
<feature type="transmembrane region" description="Helical" evidence="8">
    <location>
        <begin position="368"/>
        <end position="389"/>
    </location>
</feature>
<evidence type="ECO:0000256" key="2">
    <source>
        <dbReference type="ARBA" id="ARBA00022475"/>
    </source>
</evidence>
<comment type="similarity">
    <text evidence="8">Belongs to the insect chemoreceptor superfamily. Gustatory receptor (GR) family.</text>
</comment>
<evidence type="ECO:0000256" key="1">
    <source>
        <dbReference type="ARBA" id="ARBA00004651"/>
    </source>
</evidence>
<dbReference type="Pfam" id="PF08395">
    <property type="entry name" value="7tm_7"/>
    <property type="match status" value="1"/>
</dbReference>
<proteinExistence type="evidence at transcript level"/>
<dbReference type="GO" id="GO:0005886">
    <property type="term" value="C:plasma membrane"/>
    <property type="evidence" value="ECO:0007669"/>
    <property type="project" value="UniProtKB-SubCell"/>
</dbReference>
<evidence type="ECO:0000256" key="7">
    <source>
        <dbReference type="ARBA" id="ARBA00023224"/>
    </source>
</evidence>
<evidence type="ECO:0000313" key="9">
    <source>
        <dbReference type="EMBL" id="AIG51907.1"/>
    </source>
</evidence>
<name>A0A075T806_HELAM</name>
<evidence type="ECO:0000256" key="5">
    <source>
        <dbReference type="ARBA" id="ARBA00023136"/>
    </source>
</evidence>
<dbReference type="GO" id="GO:0004984">
    <property type="term" value="F:olfactory receptor activity"/>
    <property type="evidence" value="ECO:0007669"/>
    <property type="project" value="TreeGrafter"/>
</dbReference>
<comment type="caution">
    <text evidence="8">Lacks conserved residue(s) required for the propagation of feature annotation.</text>
</comment>